<name>A0AAE4GGB0_9BURK</name>
<reference evidence="2" key="1">
    <citation type="submission" date="2023-02" db="EMBL/GenBank/DDBJ databases">
        <title>Description of Herbaspirillum huttiense subsp. nephrolepsisexaltata and Herbaspirillum huttiense subsp. lycopersicon.</title>
        <authorList>
            <person name="Poudel M."/>
            <person name="Sharma A."/>
            <person name="Goss E."/>
            <person name="Tapia J.H."/>
            <person name="Harmon C.M."/>
            <person name="Jones J.B."/>
        </authorList>
    </citation>
    <scope>NUCLEOTIDE SEQUENCE</scope>
    <source>
        <strain evidence="2">NC40101</strain>
    </source>
</reference>
<evidence type="ECO:0000313" key="2">
    <source>
        <dbReference type="EMBL" id="MDT0341047.1"/>
    </source>
</evidence>
<organism evidence="2">
    <name type="scientific">Herbaspirillum huttiense subsp. nephrolepidis</name>
    <dbReference type="NCBI Taxonomy" id="3075126"/>
    <lineage>
        <taxon>Bacteria</taxon>
        <taxon>Pseudomonadati</taxon>
        <taxon>Pseudomonadota</taxon>
        <taxon>Betaproteobacteria</taxon>
        <taxon>Burkholderiales</taxon>
        <taxon>Oxalobacteraceae</taxon>
        <taxon>Herbaspirillum</taxon>
    </lineage>
</organism>
<proteinExistence type="predicted"/>
<sequence>MAIQIDDQTLNHIAAQLLVVLSVASMLGGFFFQVIVFFVKVALERRVMREWSPRIMRLRKETSNEKSDA</sequence>
<protein>
    <submittedName>
        <fullName evidence="2">Uncharacterized protein</fullName>
    </submittedName>
</protein>
<accession>A0AAE4GGB0</accession>
<dbReference type="AlphaFoldDB" id="A0AAE4GGB0"/>
<dbReference type="RefSeq" id="WP_310839236.1">
    <property type="nucleotide sequence ID" value="NZ_JAVLSM010000048.1"/>
</dbReference>
<feature type="transmembrane region" description="Helical" evidence="1">
    <location>
        <begin position="13"/>
        <end position="39"/>
    </location>
</feature>
<comment type="caution">
    <text evidence="2">The sequence shown here is derived from an EMBL/GenBank/DDBJ whole genome shotgun (WGS) entry which is preliminary data.</text>
</comment>
<dbReference type="EMBL" id="JAVRAA010000053">
    <property type="protein sequence ID" value="MDT0341047.1"/>
    <property type="molecule type" value="Genomic_DNA"/>
</dbReference>
<keyword evidence="1" id="KW-0812">Transmembrane</keyword>
<keyword evidence="1" id="KW-0472">Membrane</keyword>
<evidence type="ECO:0000256" key="1">
    <source>
        <dbReference type="SAM" id="Phobius"/>
    </source>
</evidence>
<gene>
    <name evidence="2" type="ORF">RJN63_29785</name>
</gene>
<keyword evidence="1" id="KW-1133">Transmembrane helix</keyword>